<dbReference type="EMBL" id="KL198004">
    <property type="protein sequence ID" value="KDQ33850.1"/>
    <property type="molecule type" value="Genomic_DNA"/>
</dbReference>
<protein>
    <submittedName>
        <fullName evidence="2">Uncharacterized protein</fullName>
    </submittedName>
</protein>
<dbReference type="InParanoid" id="A0A067P3Q7"/>
<dbReference type="Proteomes" id="UP000027073">
    <property type="component" value="Unassembled WGS sequence"/>
</dbReference>
<evidence type="ECO:0000313" key="2">
    <source>
        <dbReference type="EMBL" id="KDQ33850.1"/>
    </source>
</evidence>
<feature type="compositionally biased region" description="Basic residues" evidence="1">
    <location>
        <begin position="10"/>
        <end position="20"/>
    </location>
</feature>
<evidence type="ECO:0000313" key="3">
    <source>
        <dbReference type="Proteomes" id="UP000027073"/>
    </source>
</evidence>
<reference evidence="3" key="1">
    <citation type="journal article" date="2014" name="Proc. Natl. Acad. Sci. U.S.A.">
        <title>Extensive sampling of basidiomycete genomes demonstrates inadequacy of the white-rot/brown-rot paradigm for wood decay fungi.</title>
        <authorList>
            <person name="Riley R."/>
            <person name="Salamov A.A."/>
            <person name="Brown D.W."/>
            <person name="Nagy L.G."/>
            <person name="Floudas D."/>
            <person name="Held B.W."/>
            <person name="Levasseur A."/>
            <person name="Lombard V."/>
            <person name="Morin E."/>
            <person name="Otillar R."/>
            <person name="Lindquist E.A."/>
            <person name="Sun H."/>
            <person name="LaButti K.M."/>
            <person name="Schmutz J."/>
            <person name="Jabbour D."/>
            <person name="Luo H."/>
            <person name="Baker S.E."/>
            <person name="Pisabarro A.G."/>
            <person name="Walton J.D."/>
            <person name="Blanchette R.A."/>
            <person name="Henrissat B."/>
            <person name="Martin F."/>
            <person name="Cullen D."/>
            <person name="Hibbett D.S."/>
            <person name="Grigoriev I.V."/>
        </authorList>
    </citation>
    <scope>NUCLEOTIDE SEQUENCE [LARGE SCALE GENOMIC DNA]</scope>
    <source>
        <strain evidence="3">PC15</strain>
    </source>
</reference>
<dbReference type="HOGENOM" id="CLU_2705868_0_0_1"/>
<name>A0A067P3Q7_PLEO1</name>
<dbReference type="VEuPathDB" id="FungiDB:PLEOSDRAFT_1069657"/>
<proteinExistence type="predicted"/>
<evidence type="ECO:0000256" key="1">
    <source>
        <dbReference type="SAM" id="MobiDB-lite"/>
    </source>
</evidence>
<dbReference type="AlphaFoldDB" id="A0A067P3Q7"/>
<gene>
    <name evidence="2" type="ORF">PLEOSDRAFT_1069657</name>
</gene>
<sequence>MIDGAWLPGRHPHSKCRSKASHRETTVEAAAAASNPDCLAKISSPVIMDHCFQLAREQIACVWWTLVMWWETL</sequence>
<feature type="region of interest" description="Disordered" evidence="1">
    <location>
        <begin position="1"/>
        <end position="22"/>
    </location>
</feature>
<accession>A0A067P3Q7</accession>
<organism evidence="2 3">
    <name type="scientific">Pleurotus ostreatus (strain PC15)</name>
    <name type="common">Oyster mushroom</name>
    <dbReference type="NCBI Taxonomy" id="1137138"/>
    <lineage>
        <taxon>Eukaryota</taxon>
        <taxon>Fungi</taxon>
        <taxon>Dikarya</taxon>
        <taxon>Basidiomycota</taxon>
        <taxon>Agaricomycotina</taxon>
        <taxon>Agaricomycetes</taxon>
        <taxon>Agaricomycetidae</taxon>
        <taxon>Agaricales</taxon>
        <taxon>Pleurotineae</taxon>
        <taxon>Pleurotaceae</taxon>
        <taxon>Pleurotus</taxon>
    </lineage>
</organism>